<accession>A0ABS6EDI3</accession>
<evidence type="ECO:0000313" key="4">
    <source>
        <dbReference type="EMBL" id="MBU5440289.1"/>
    </source>
</evidence>
<comment type="caution">
    <text evidence="4">The sequence shown here is derived from an EMBL/GenBank/DDBJ whole genome shotgun (WGS) entry which is preliminary data.</text>
</comment>
<reference evidence="4 5" key="1">
    <citation type="submission" date="2021-06" db="EMBL/GenBank/DDBJ databases">
        <authorList>
            <person name="Sun Q."/>
            <person name="Li D."/>
        </authorList>
    </citation>
    <scope>NUCLEOTIDE SEQUENCE [LARGE SCALE GENOMIC DNA]</scope>
    <source>
        <strain evidence="4 5">MSJ-40</strain>
    </source>
</reference>
<dbReference type="NCBIfam" id="TIGR01760">
    <property type="entry name" value="tape_meas_TP901"/>
    <property type="match status" value="1"/>
</dbReference>
<dbReference type="PANTHER" id="PTHR37813:SF1">
    <property type="entry name" value="FELS-2 PROPHAGE PROTEIN"/>
    <property type="match status" value="1"/>
</dbReference>
<sequence>MGAVGTTLKLFDNFSQPLNGVFQSLDKVLRVMENLDTTAGNMDLTKSIREARTDIGAFTTQINEMTQGLQEAENKNNDLFNSFKKYIGIGAAIEGGRRAFDTGMTYDDASRQVMAITGDNSPEMVQQINKYTTAFATGGLTKKDIAEGYQFTSLAGWDFDESTFAMPIMRDLKRVTGAEFGRISDLVTDSMTPLKISIDKLPEFADQMARTQNISNTNMEQLLNAYQGGAFKGVQTGKMSMPELNSLIGVLGNAGIKGAEAGTQVRNIMNGLYGTEKKTQQILEKMGIEVYKNGEARNAFDLLQEFGTKLNQYNDESQKKIMSGMFNVYDEVGLNALMTQLDKLPEYRDQIEQSDGALNDMINTIDGGIGGKVRGFLSNFNTWLVGLGATLEPVAMLLLTIAQSDIGSTFFVLIQMVAGGIGFLATMLIMLFSAIDPLAPIIWGLIAAMGVLWIAKSAEAMQTKVQTLLTQQGIFATIAKTIAEKKLLSAIFMSIPALIKEAIMKIAAISPILAIIAVIGAVIIVLVALAQKFDWLREGMITAINGMIKGVNWLLEQVSKIPVVGKLVGDFRIQELDKETGLKFRNPFEDMFDLDKLMGELPETPEMPELPEIPSKLDIGNVDKVSRVDKNREVDISDEDIKLLRDVAMKEAVVQYNNFKLESSVAFGDVHQTADMDGIPKIIEQMLEEQIAISTELSYG</sequence>
<evidence type="ECO:0000256" key="2">
    <source>
        <dbReference type="SAM" id="Phobius"/>
    </source>
</evidence>
<dbReference type="EMBL" id="JAHLPM010000031">
    <property type="protein sequence ID" value="MBU5440289.1"/>
    <property type="molecule type" value="Genomic_DNA"/>
</dbReference>
<organism evidence="4 5">
    <name type="scientific">Tissierella simiarum</name>
    <dbReference type="NCBI Taxonomy" id="2841534"/>
    <lineage>
        <taxon>Bacteria</taxon>
        <taxon>Bacillati</taxon>
        <taxon>Bacillota</taxon>
        <taxon>Tissierellia</taxon>
        <taxon>Tissierellales</taxon>
        <taxon>Tissierellaceae</taxon>
        <taxon>Tissierella</taxon>
    </lineage>
</organism>
<evidence type="ECO:0000256" key="1">
    <source>
        <dbReference type="ARBA" id="ARBA00022612"/>
    </source>
</evidence>
<keyword evidence="1" id="KW-1188">Viral release from host cell</keyword>
<dbReference type="PANTHER" id="PTHR37813">
    <property type="entry name" value="FELS-2 PROPHAGE PROTEIN"/>
    <property type="match status" value="1"/>
</dbReference>
<dbReference type="InterPro" id="IPR010090">
    <property type="entry name" value="Phage_tape_meas"/>
</dbReference>
<name>A0ABS6EDI3_9FIRM</name>
<dbReference type="RefSeq" id="WP_216522394.1">
    <property type="nucleotide sequence ID" value="NZ_JAHLPM010000031.1"/>
</dbReference>
<keyword evidence="2" id="KW-1133">Transmembrane helix</keyword>
<keyword evidence="2" id="KW-0472">Membrane</keyword>
<evidence type="ECO:0000259" key="3">
    <source>
        <dbReference type="Pfam" id="PF10145"/>
    </source>
</evidence>
<feature type="transmembrane region" description="Helical" evidence="2">
    <location>
        <begin position="409"/>
        <end position="432"/>
    </location>
</feature>
<proteinExistence type="predicted"/>
<feature type="transmembrane region" description="Helical" evidence="2">
    <location>
        <begin position="509"/>
        <end position="530"/>
    </location>
</feature>
<dbReference type="Pfam" id="PF10145">
    <property type="entry name" value="PhageMin_Tail"/>
    <property type="match status" value="1"/>
</dbReference>
<feature type="transmembrane region" description="Helical" evidence="2">
    <location>
        <begin position="438"/>
        <end position="455"/>
    </location>
</feature>
<feature type="domain" description="Phage tail tape measure protein" evidence="3">
    <location>
        <begin position="139"/>
        <end position="326"/>
    </location>
</feature>
<gene>
    <name evidence="4" type="ORF">KQI42_20040</name>
</gene>
<evidence type="ECO:0000313" key="5">
    <source>
        <dbReference type="Proteomes" id="UP000749471"/>
    </source>
</evidence>
<feature type="transmembrane region" description="Helical" evidence="2">
    <location>
        <begin position="383"/>
        <end position="402"/>
    </location>
</feature>
<dbReference type="Proteomes" id="UP000749471">
    <property type="component" value="Unassembled WGS sequence"/>
</dbReference>
<keyword evidence="5" id="KW-1185">Reference proteome</keyword>
<protein>
    <submittedName>
        <fullName evidence="4">Phage tail tape measure protein</fullName>
    </submittedName>
</protein>
<keyword evidence="2" id="KW-0812">Transmembrane</keyword>